<feature type="compositionally biased region" description="Polar residues" evidence="2">
    <location>
        <begin position="722"/>
        <end position="734"/>
    </location>
</feature>
<feature type="compositionally biased region" description="Basic residues" evidence="2">
    <location>
        <begin position="666"/>
        <end position="675"/>
    </location>
</feature>
<feature type="compositionally biased region" description="Polar residues" evidence="2">
    <location>
        <begin position="50"/>
        <end position="64"/>
    </location>
</feature>
<dbReference type="EMBL" id="NCKW01006786">
    <property type="protein sequence ID" value="POM70781.1"/>
    <property type="molecule type" value="Genomic_DNA"/>
</dbReference>
<name>A0A2P4XZ01_9STRA</name>
<feature type="region of interest" description="Disordered" evidence="2">
    <location>
        <begin position="594"/>
        <end position="734"/>
    </location>
</feature>
<feature type="compositionally biased region" description="Low complexity" evidence="2">
    <location>
        <begin position="75"/>
        <end position="89"/>
    </location>
</feature>
<organism evidence="3 4">
    <name type="scientific">Phytophthora palmivora</name>
    <dbReference type="NCBI Taxonomy" id="4796"/>
    <lineage>
        <taxon>Eukaryota</taxon>
        <taxon>Sar</taxon>
        <taxon>Stramenopiles</taxon>
        <taxon>Oomycota</taxon>
        <taxon>Peronosporomycetes</taxon>
        <taxon>Peronosporales</taxon>
        <taxon>Peronosporaceae</taxon>
        <taxon>Phytophthora</taxon>
    </lineage>
</organism>
<accession>A0A2P4XZ01</accession>
<feature type="compositionally biased region" description="Acidic residues" evidence="2">
    <location>
        <begin position="631"/>
        <end position="641"/>
    </location>
</feature>
<feature type="region of interest" description="Disordered" evidence="2">
    <location>
        <begin position="416"/>
        <end position="448"/>
    </location>
</feature>
<dbReference type="Proteomes" id="UP000237271">
    <property type="component" value="Unassembled WGS sequence"/>
</dbReference>
<feature type="compositionally biased region" description="Basic and acidic residues" evidence="2">
    <location>
        <begin position="617"/>
        <end position="628"/>
    </location>
</feature>
<evidence type="ECO:0000256" key="1">
    <source>
        <dbReference type="SAM" id="Coils"/>
    </source>
</evidence>
<gene>
    <name evidence="3" type="ORF">PHPALM_12732</name>
</gene>
<proteinExistence type="predicted"/>
<reference evidence="3 4" key="1">
    <citation type="journal article" date="2017" name="Genome Biol. Evol.">
        <title>Phytophthora megakarya and P. palmivora, closely related causal agents of cacao black pod rot, underwent increases in genome sizes and gene numbers by different mechanisms.</title>
        <authorList>
            <person name="Ali S.S."/>
            <person name="Shao J."/>
            <person name="Lary D.J."/>
            <person name="Kronmiller B."/>
            <person name="Shen D."/>
            <person name="Strem M.D."/>
            <person name="Amoako-Attah I."/>
            <person name="Akrofi A.Y."/>
            <person name="Begoude B.A."/>
            <person name="Ten Hoopen G.M."/>
            <person name="Coulibaly K."/>
            <person name="Kebe B.I."/>
            <person name="Melnick R.L."/>
            <person name="Guiltinan M.J."/>
            <person name="Tyler B.M."/>
            <person name="Meinhardt L.W."/>
            <person name="Bailey B.A."/>
        </authorList>
    </citation>
    <scope>NUCLEOTIDE SEQUENCE [LARGE SCALE GENOMIC DNA]</scope>
    <source>
        <strain evidence="4">sbr112.9</strain>
    </source>
</reference>
<sequence>MSEETSKSSNTNVTSSGTAGDATGTGPATATVDTVQGGDVGSATLPGDRSSATARMTKSGTLQVESHVGNLPDCSANSGSSSSRATSRNPDPASSEDAPGVSKPQAFGAPRLLSTEEVDRLFHHDSDAPHNYVAPNIEPEGRAFLISVPARAEDFQRGRVLVGYETLTDEDLQELERVIPTFDPHETLTPRAQTLNVPTLDALASSVEVRRELASLLSHVSHTRLAERVFRTAGYLKLMVAAHRRLRERVGSQNGVALIDAAAARSECEEIKREWVLNCQYWKHELQVAQQDVGVVEERMASEIRDLKAHYQDQVEALKADKAALKSQVADLQAQVSILKSRPDVKPTDPWGFSEFLQENSEISGNWNRLHDLLVSYQEDTIVPDHWTTIINVTALDERKKPLPDFKKRLSEERARQAAEEAAKNTRVLDLTRSDTDVPDSQSKSPRYLVYSSKSPVQTLSPKRPFTLDLRSLKRRPSRHQPVEDSVLSANASTTVAKSEVYKKLPGDVVWKEVRPDLRQPLLSGVAYDKAMEWLASDKEAHSLFSSPVLVQMLVSMIFSRHLDSTPWTKYVPEVYYQMADEVVDRHISAGTKPAAWGDLDGHVNYPESDVESSIDNPKEDPDYKDSGVVDSEDDDDDSGDDVSGGSDSGGGKSKSRKSGVDKCGNKKSKGKKSKSKESDDHSHSGSKRPRESEDDSDSDDGPIIPTQKSKRSRASVIAHTSPKSHPKSTSGNRDASSWLYYGIRVQCVSSTKASTSQTLGFPDYEVHKRSCSILKKRWDSERYCAVIRKKRAPWEVMFNNRFSELYFHKRDDLDPMVLADVEEIVRSMNKHAQAFWERTHWVTMDIEADDKSAELHKYRAMRRAALIRQHNALIRKALANRNFPKSLLSEPGIWTVPDNACPWIWQDPRVTELGGPKCLSLETQLGDLDAVEPARMQWATVSVDEEWLQYVPDDIKKDILTPAERSENPVSLSY</sequence>
<protein>
    <submittedName>
        <fullName evidence="3">Uncharacterized protein</fullName>
    </submittedName>
</protein>
<feature type="coiled-coil region" evidence="1">
    <location>
        <begin position="301"/>
        <end position="342"/>
    </location>
</feature>
<feature type="compositionally biased region" description="Basic and acidic residues" evidence="2">
    <location>
        <begin position="676"/>
        <end position="692"/>
    </location>
</feature>
<comment type="caution">
    <text evidence="3">The sequence shown here is derived from an EMBL/GenBank/DDBJ whole genome shotgun (WGS) entry which is preliminary data.</text>
</comment>
<evidence type="ECO:0000256" key="2">
    <source>
        <dbReference type="SAM" id="MobiDB-lite"/>
    </source>
</evidence>
<dbReference type="OrthoDB" id="94019at2759"/>
<dbReference type="AlphaFoldDB" id="A0A2P4XZ01"/>
<feature type="compositionally biased region" description="Low complexity" evidence="2">
    <location>
        <begin position="7"/>
        <end position="34"/>
    </location>
</feature>
<evidence type="ECO:0000313" key="4">
    <source>
        <dbReference type="Proteomes" id="UP000237271"/>
    </source>
</evidence>
<keyword evidence="4" id="KW-1185">Reference proteome</keyword>
<evidence type="ECO:0000313" key="3">
    <source>
        <dbReference type="EMBL" id="POM70781.1"/>
    </source>
</evidence>
<keyword evidence="1" id="KW-0175">Coiled coil</keyword>
<feature type="region of interest" description="Disordered" evidence="2">
    <location>
        <begin position="1"/>
        <end position="106"/>
    </location>
</feature>